<reference evidence="2" key="2">
    <citation type="submission" date="2025-08" db="UniProtKB">
        <authorList>
            <consortium name="RefSeq"/>
        </authorList>
    </citation>
    <scope>IDENTIFICATION</scope>
    <source>
        <tissue evidence="2">Leaf</tissue>
    </source>
</reference>
<sequence>MHEFSEAHKLIQFLSGLNKTYSTVKDNILMMSHVLSVEKAYSILIRDEKQREINSGFQPFSSDSTFFIANSNFNSGPNQPNATRNFTQMMNFEPRRSTLSCKYCKKPGHTIDKCYNLHGFPQDFKFTKGNRAVACVQIESTDQTSPKLDLPQTEHIPHGFSKEQYAHLMSLFHQTQMSSPNQQSTPQDTPIYANFVGWHDNPVRPFSKEAIEIGKVEHGLQGSSLKRPLKLISIHCLSNKTPYEVFLDHPPNYDHLISFGCIAYATVLHPSRDKLQSRVIPSVFLGYGFNKKGYKLLNLGTKSIFYSRDVIFIEHIFPSTSTFLGFFPSSTSSFSVHITPNNVRASFSTFYPSDPASTSSSPFHPSDHTPSPSSPFHPSISSPELAPVSSPTIIQHLQIPLSSPSSSLPLRSSRSTITPTHFKDYI</sequence>
<evidence type="ECO:0000313" key="1">
    <source>
        <dbReference type="Proteomes" id="UP000790787"/>
    </source>
</evidence>
<dbReference type="RefSeq" id="XP_075111782.1">
    <property type="nucleotide sequence ID" value="XM_075255681.1"/>
</dbReference>
<organism evidence="1 2">
    <name type="scientific">Nicotiana tabacum</name>
    <name type="common">Common tobacco</name>
    <dbReference type="NCBI Taxonomy" id="4097"/>
    <lineage>
        <taxon>Eukaryota</taxon>
        <taxon>Viridiplantae</taxon>
        <taxon>Streptophyta</taxon>
        <taxon>Embryophyta</taxon>
        <taxon>Tracheophyta</taxon>
        <taxon>Spermatophyta</taxon>
        <taxon>Magnoliopsida</taxon>
        <taxon>eudicotyledons</taxon>
        <taxon>Gunneridae</taxon>
        <taxon>Pentapetalae</taxon>
        <taxon>asterids</taxon>
        <taxon>lamiids</taxon>
        <taxon>Solanales</taxon>
        <taxon>Solanaceae</taxon>
        <taxon>Nicotianoideae</taxon>
        <taxon>Nicotianeae</taxon>
        <taxon>Nicotiana</taxon>
    </lineage>
</organism>
<protein>
    <submittedName>
        <fullName evidence="2">Uncharacterized protein LOC142181963</fullName>
    </submittedName>
</protein>
<name>A0AC58UQL7_TOBAC</name>
<keyword evidence="1" id="KW-1185">Reference proteome</keyword>
<evidence type="ECO:0000313" key="2">
    <source>
        <dbReference type="RefSeq" id="XP_075111782.1"/>
    </source>
</evidence>
<gene>
    <name evidence="2" type="primary">LOC142181963</name>
</gene>
<dbReference type="Proteomes" id="UP000790787">
    <property type="component" value="Chromosome 6"/>
</dbReference>
<reference evidence="1" key="1">
    <citation type="journal article" date="2014" name="Nat. Commun.">
        <title>The tobacco genome sequence and its comparison with those of tomato and potato.</title>
        <authorList>
            <person name="Sierro N."/>
            <person name="Battey J.N."/>
            <person name="Ouadi S."/>
            <person name="Bakaher N."/>
            <person name="Bovet L."/>
            <person name="Willig A."/>
            <person name="Goepfert S."/>
            <person name="Peitsch M.C."/>
            <person name="Ivanov N.V."/>
        </authorList>
    </citation>
    <scope>NUCLEOTIDE SEQUENCE [LARGE SCALE GENOMIC DNA]</scope>
</reference>
<accession>A0AC58UQL7</accession>
<proteinExistence type="predicted"/>